<dbReference type="Proteomes" id="UP000221222">
    <property type="component" value="Unassembled WGS sequence"/>
</dbReference>
<evidence type="ECO:0000259" key="1">
    <source>
        <dbReference type="Pfam" id="PF09500"/>
    </source>
</evidence>
<sequence>MDLKELEKKLYKEIPLTKFMEIKLDKIEKNSLISSAAFKKNKNDKNTGFAGSLSTLVTISGWCACYLNTIKLGYEKSMIAIIKSDTAYKAAVTKDFYCETTLPTQEEINLFKKKLESKKSSSLRMKSQIIENGKICVKFEGIYIIKV</sequence>
<dbReference type="AlphaFoldDB" id="A0A2G1DLD2"/>
<evidence type="ECO:0000313" key="3">
    <source>
        <dbReference type="EMBL" id="PHO19281.1"/>
    </source>
</evidence>
<keyword evidence="4" id="KW-1185">Reference proteome</keyword>
<dbReference type="NCBIfam" id="TIGR02447">
    <property type="entry name" value="yiiD_Cterm"/>
    <property type="match status" value="1"/>
</dbReference>
<evidence type="ECO:0000313" key="5">
    <source>
        <dbReference type="Proteomes" id="UP000262712"/>
    </source>
</evidence>
<dbReference type="InterPro" id="IPR012660">
    <property type="entry name" value="YiiD_C"/>
</dbReference>
<dbReference type="EMBL" id="NXFY01000001">
    <property type="protein sequence ID" value="PHO19281.1"/>
    <property type="molecule type" value="Genomic_DNA"/>
</dbReference>
<reference evidence="2 5" key="2">
    <citation type="submission" date="2018-08" db="EMBL/GenBank/DDBJ databases">
        <title>Complete genome of the Arcobacter molluscorum type strain LMG 25693.</title>
        <authorList>
            <person name="Miller W.G."/>
            <person name="Yee E."/>
            <person name="Bono J.L."/>
        </authorList>
    </citation>
    <scope>NUCLEOTIDE SEQUENCE [LARGE SCALE GENOMIC DNA]</scope>
    <source>
        <strain evidence="2 5">CECT 7696</strain>
    </source>
</reference>
<dbReference type="SUPFAM" id="SSF54637">
    <property type="entry name" value="Thioesterase/thiol ester dehydrase-isomerase"/>
    <property type="match status" value="1"/>
</dbReference>
<dbReference type="Proteomes" id="UP000262712">
    <property type="component" value="Chromosome"/>
</dbReference>
<dbReference type="EMBL" id="CP032098">
    <property type="protein sequence ID" value="AXX92051.1"/>
    <property type="molecule type" value="Genomic_DNA"/>
</dbReference>
<gene>
    <name evidence="2" type="ORF">AMOL_1067</name>
    <name evidence="3" type="ORF">CPU12_00450</name>
</gene>
<dbReference type="Gene3D" id="3.10.129.10">
    <property type="entry name" value="Hotdog Thioesterase"/>
    <property type="match status" value="1"/>
</dbReference>
<organism evidence="3 4">
    <name type="scientific">Malaciobacter molluscorum LMG 25693</name>
    <dbReference type="NCBI Taxonomy" id="870501"/>
    <lineage>
        <taxon>Bacteria</taxon>
        <taxon>Pseudomonadati</taxon>
        <taxon>Campylobacterota</taxon>
        <taxon>Epsilonproteobacteria</taxon>
        <taxon>Campylobacterales</taxon>
        <taxon>Arcobacteraceae</taxon>
        <taxon>Malaciobacter</taxon>
    </lineage>
</organism>
<proteinExistence type="predicted"/>
<evidence type="ECO:0000313" key="2">
    <source>
        <dbReference type="EMBL" id="AXX92051.1"/>
    </source>
</evidence>
<evidence type="ECO:0000313" key="4">
    <source>
        <dbReference type="Proteomes" id="UP000221222"/>
    </source>
</evidence>
<feature type="domain" description="Thioesterase putative" evidence="1">
    <location>
        <begin position="4"/>
        <end position="145"/>
    </location>
</feature>
<reference evidence="3 4" key="1">
    <citation type="submission" date="2017-09" db="EMBL/GenBank/DDBJ databases">
        <title>Arcobacter canalis sp. nov., a new species isolated from a water canal contaminated with urban sewage.</title>
        <authorList>
            <person name="Perez-Cataluna A."/>
            <person name="Salas-Masso N."/>
            <person name="Figueras M.J."/>
        </authorList>
    </citation>
    <scope>NUCLEOTIDE SEQUENCE [LARGE SCALE GENOMIC DNA]</scope>
    <source>
        <strain evidence="3 4">F98-3</strain>
    </source>
</reference>
<name>A0A2G1DLD2_9BACT</name>
<dbReference type="Pfam" id="PF09500">
    <property type="entry name" value="YiiD_C"/>
    <property type="match status" value="1"/>
</dbReference>
<accession>A0A2G1DLD2</accession>
<dbReference type="KEGG" id="amol:AMOL_1067"/>
<dbReference type="InterPro" id="IPR029069">
    <property type="entry name" value="HotDog_dom_sf"/>
</dbReference>
<dbReference type="RefSeq" id="WP_099341098.1">
    <property type="nucleotide sequence ID" value="NZ_CP032098.1"/>
</dbReference>
<protein>
    <submittedName>
        <fullName evidence="2 3">Thioesterase</fullName>
    </submittedName>
</protein>